<accession>A0A2I1MAV3</accession>
<name>A0A2I1MAV3_9FIRM</name>
<evidence type="ECO:0000259" key="3">
    <source>
        <dbReference type="Pfam" id="PF24547"/>
    </source>
</evidence>
<feature type="signal peptide" evidence="2">
    <location>
        <begin position="1"/>
        <end position="30"/>
    </location>
</feature>
<sequence length="350" mass="37171">MNLNNIFKKVTGIALAATLSFGAFVGNAFAAQTGPINTDGSSNALTEAPSIEKEVTGGYFGGGTFEYEIKAADAPAYSGYQSRTSADPLIGIGDGNIELEDGETTGSEKLTVNQEAVDKAQPGVYRYQVSEKASGISGMKDDDKVYDVDVFVTSDNGTGRKIAYYIVSLKGEKAPLKFTNELSQKSLKVTKKIDGNQADLSDTFEFTIALAQAEGKKNTSVRLNGTTPIKSGENAVSAGQIGNDGSFEITGLASGDKITITEKDTQDKQGYKANVTYNDGKLENADVKKEGTSVTFTVADDGEITWTNTRKGDIPTGLIENVAPFVLAIAAAGVIFFIYFKNNKKEEELA</sequence>
<dbReference type="Proteomes" id="UP000234335">
    <property type="component" value="Unassembled WGS sequence"/>
</dbReference>
<dbReference type="AlphaFoldDB" id="A0A2I1MAV3"/>
<evidence type="ECO:0000256" key="2">
    <source>
        <dbReference type="SAM" id="SignalP"/>
    </source>
</evidence>
<organism evidence="4 5">
    <name type="scientific">Anaerococcus octavius</name>
    <dbReference type="NCBI Taxonomy" id="54007"/>
    <lineage>
        <taxon>Bacteria</taxon>
        <taxon>Bacillati</taxon>
        <taxon>Bacillota</taxon>
        <taxon>Tissierellia</taxon>
        <taxon>Tissierellales</taxon>
        <taxon>Peptoniphilaceae</taxon>
        <taxon>Anaerococcus</taxon>
    </lineage>
</organism>
<keyword evidence="1" id="KW-0472">Membrane</keyword>
<dbReference type="NCBIfam" id="TIGR03786">
    <property type="entry name" value="strep_pil_rpt"/>
    <property type="match status" value="1"/>
</dbReference>
<feature type="chain" id="PRO_5014151665" description="DUF7601 domain-containing protein" evidence="2">
    <location>
        <begin position="31"/>
        <end position="350"/>
    </location>
</feature>
<comment type="caution">
    <text evidence="4">The sequence shown here is derived from an EMBL/GenBank/DDBJ whole genome shotgun (WGS) entry which is preliminary data.</text>
</comment>
<proteinExistence type="predicted"/>
<dbReference type="RefSeq" id="WP_101539411.1">
    <property type="nucleotide sequence ID" value="NZ_PKGS01000001.1"/>
</dbReference>
<dbReference type="Gene3D" id="2.60.40.3050">
    <property type="match status" value="1"/>
</dbReference>
<evidence type="ECO:0000313" key="5">
    <source>
        <dbReference type="Proteomes" id="UP000234335"/>
    </source>
</evidence>
<dbReference type="InterPro" id="IPR022464">
    <property type="entry name" value="Strep_pil_isopept_link"/>
</dbReference>
<feature type="transmembrane region" description="Helical" evidence="1">
    <location>
        <begin position="322"/>
        <end position="340"/>
    </location>
</feature>
<keyword evidence="1" id="KW-0812">Transmembrane</keyword>
<protein>
    <recommendedName>
        <fullName evidence="3">DUF7601 domain-containing protein</fullName>
    </recommendedName>
</protein>
<dbReference type="InterPro" id="IPR038174">
    <property type="entry name" value="Strep_pil_link_sf"/>
</dbReference>
<reference evidence="4 5" key="1">
    <citation type="submission" date="2017-12" db="EMBL/GenBank/DDBJ databases">
        <title>Phylogenetic diversity of female urinary microbiome.</title>
        <authorList>
            <person name="Thomas-White K."/>
            <person name="Wolfe A.J."/>
        </authorList>
    </citation>
    <scope>NUCLEOTIDE SEQUENCE [LARGE SCALE GENOMIC DNA]</scope>
    <source>
        <strain evidence="4 5">UMB0119</strain>
    </source>
</reference>
<dbReference type="Pfam" id="PF24547">
    <property type="entry name" value="DUF7601"/>
    <property type="match status" value="1"/>
</dbReference>
<feature type="domain" description="DUF7601" evidence="3">
    <location>
        <begin position="186"/>
        <end position="289"/>
    </location>
</feature>
<gene>
    <name evidence="4" type="ORF">CYJ34_00615</name>
</gene>
<keyword evidence="5" id="KW-1185">Reference proteome</keyword>
<keyword evidence="2" id="KW-0732">Signal</keyword>
<keyword evidence="1" id="KW-1133">Transmembrane helix</keyword>
<dbReference type="Gene3D" id="2.60.40.1140">
    <property type="entry name" value="Collagen-binding surface protein Cna, B-type domain"/>
    <property type="match status" value="1"/>
</dbReference>
<evidence type="ECO:0000256" key="1">
    <source>
        <dbReference type="SAM" id="Phobius"/>
    </source>
</evidence>
<dbReference type="EMBL" id="PKGS01000001">
    <property type="protein sequence ID" value="PKZ17242.1"/>
    <property type="molecule type" value="Genomic_DNA"/>
</dbReference>
<evidence type="ECO:0000313" key="4">
    <source>
        <dbReference type="EMBL" id="PKZ17242.1"/>
    </source>
</evidence>
<dbReference type="InterPro" id="IPR055382">
    <property type="entry name" value="DUF7601"/>
</dbReference>